<feature type="signal peptide" evidence="2">
    <location>
        <begin position="1"/>
        <end position="22"/>
    </location>
</feature>
<accession>A0A7V5LJS0</accession>
<evidence type="ECO:0008006" key="4">
    <source>
        <dbReference type="Google" id="ProtNLM"/>
    </source>
</evidence>
<protein>
    <recommendedName>
        <fullName evidence="4">Protein BatD</fullName>
    </recommendedName>
</protein>
<comment type="caution">
    <text evidence="3">The sequence shown here is derived from an EMBL/GenBank/DDBJ whole genome shotgun (WGS) entry which is preliminary data.</text>
</comment>
<evidence type="ECO:0000256" key="1">
    <source>
        <dbReference type="SAM" id="Phobius"/>
    </source>
</evidence>
<dbReference type="AlphaFoldDB" id="A0A7V5LJS0"/>
<dbReference type="EMBL" id="DRTD01000424">
    <property type="protein sequence ID" value="HHE55270.1"/>
    <property type="molecule type" value="Genomic_DNA"/>
</dbReference>
<proteinExistence type="predicted"/>
<feature type="transmembrane region" description="Helical" evidence="1">
    <location>
        <begin position="159"/>
        <end position="176"/>
    </location>
</feature>
<sequence length="302" mass="34904">MKLALHCSFLIVLWFVVSFAQTANNDSLPSEIKLRAYLQKDQIPLNEEVVYNVELSWLGDVGRYRVLEISDPVLTNLKLRGSGSANRFFTDENNQPHAVKTITFYFTPLEIGMAYIDGITIKYLDNKTNQTGRLISQRIGVKITEPVAHGDGKISSGKLILFFFIAVFLIFLIYSLKRYFEQKKQQEILAEPQKTVEEETLEELRNQMRSSQLMPEQKFNQLLELLKGYFKKRFELPTTSAFFEIRLVLEKTGVSAEVINKLEQLFERAELVKFAGEPVSESELHFFIDTMELLLNELNKKE</sequence>
<evidence type="ECO:0000313" key="3">
    <source>
        <dbReference type="EMBL" id="HHE55270.1"/>
    </source>
</evidence>
<keyword evidence="1" id="KW-1133">Transmembrane helix</keyword>
<organism evidence="3">
    <name type="scientific">Caldithrix abyssi</name>
    <dbReference type="NCBI Taxonomy" id="187145"/>
    <lineage>
        <taxon>Bacteria</taxon>
        <taxon>Pseudomonadati</taxon>
        <taxon>Calditrichota</taxon>
        <taxon>Calditrichia</taxon>
        <taxon>Calditrichales</taxon>
        <taxon>Calditrichaceae</taxon>
        <taxon>Caldithrix</taxon>
    </lineage>
</organism>
<keyword evidence="1" id="KW-0472">Membrane</keyword>
<evidence type="ECO:0000256" key="2">
    <source>
        <dbReference type="SAM" id="SignalP"/>
    </source>
</evidence>
<name>A0A7V5LJS0_CALAY</name>
<feature type="chain" id="PRO_5031522504" description="Protein BatD" evidence="2">
    <location>
        <begin position="23"/>
        <end position="302"/>
    </location>
</feature>
<dbReference type="Proteomes" id="UP000886111">
    <property type="component" value="Unassembled WGS sequence"/>
</dbReference>
<reference evidence="3" key="1">
    <citation type="journal article" date="2020" name="mSystems">
        <title>Genome- and Community-Level Interaction Insights into Carbon Utilization and Element Cycling Functions of Hydrothermarchaeota in Hydrothermal Sediment.</title>
        <authorList>
            <person name="Zhou Z."/>
            <person name="Liu Y."/>
            <person name="Xu W."/>
            <person name="Pan J."/>
            <person name="Luo Z.H."/>
            <person name="Li M."/>
        </authorList>
    </citation>
    <scope>NUCLEOTIDE SEQUENCE [LARGE SCALE GENOMIC DNA]</scope>
    <source>
        <strain evidence="3">HyVt-76</strain>
    </source>
</reference>
<gene>
    <name evidence="3" type="ORF">ENL21_05765</name>
</gene>
<keyword evidence="2" id="KW-0732">Signal</keyword>
<keyword evidence="1" id="KW-0812">Transmembrane</keyword>